<sequence>MTVSTAEMIAWMQARKGNVSYSMDHRDGPDSYDCSSAIYYAGISGGMSKLDWACSTETEHDWLKDNGWECIAENEEFDCQYGDIFIWGQKGYSAGEFGHTGIFLDTEGTIIHCNYPDDGIGIDEHDDLWMRVGRPYYYCYRYKGNTETVPNQEQIENATTQFEREIANGVSLQNSQLGSPQSYQWIEDKVLTDHKDL</sequence>
<dbReference type="Gene3D" id="3.90.1720.10">
    <property type="entry name" value="endopeptidase domain like (from Nostoc punctiforme)"/>
    <property type="match status" value="1"/>
</dbReference>
<dbReference type="EMBL" id="BK032826">
    <property type="protein sequence ID" value="DAF62649.1"/>
    <property type="molecule type" value="Genomic_DNA"/>
</dbReference>
<evidence type="ECO:0000259" key="1">
    <source>
        <dbReference type="Pfam" id="PF05382"/>
    </source>
</evidence>
<protein>
    <submittedName>
        <fullName evidence="2">Peptidoglycan hydrolase</fullName>
    </submittedName>
</protein>
<dbReference type="SUPFAM" id="SSF54001">
    <property type="entry name" value="Cysteine proteinases"/>
    <property type="match status" value="1"/>
</dbReference>
<reference evidence="2" key="1">
    <citation type="journal article" date="2021" name="Proc. Natl. Acad. Sci. U.S.A.">
        <title>A Catalog of Tens of Thousands of Viruses from Human Metagenomes Reveals Hidden Associations with Chronic Diseases.</title>
        <authorList>
            <person name="Tisza M.J."/>
            <person name="Buck C.B."/>
        </authorList>
    </citation>
    <scope>NUCLEOTIDE SEQUENCE</scope>
    <source>
        <strain evidence="2">CtuBK6</strain>
    </source>
</reference>
<dbReference type="Pfam" id="PF05382">
    <property type="entry name" value="Amidase_5"/>
    <property type="match status" value="1"/>
</dbReference>
<keyword evidence="2" id="KW-0378">Hydrolase</keyword>
<feature type="domain" description="Bacteriophage lysin" evidence="1">
    <location>
        <begin position="6"/>
        <end position="146"/>
    </location>
</feature>
<dbReference type="InterPro" id="IPR008044">
    <property type="entry name" value="Phage_lysin"/>
</dbReference>
<dbReference type="GO" id="GO:0016787">
    <property type="term" value="F:hydrolase activity"/>
    <property type="evidence" value="ECO:0007669"/>
    <property type="project" value="UniProtKB-KW"/>
</dbReference>
<evidence type="ECO:0000313" key="2">
    <source>
        <dbReference type="EMBL" id="DAF62649.1"/>
    </source>
</evidence>
<organism evidence="2">
    <name type="scientific">Siphoviridae sp. ctuBK6</name>
    <dbReference type="NCBI Taxonomy" id="2827963"/>
    <lineage>
        <taxon>Viruses</taxon>
        <taxon>Duplodnaviria</taxon>
        <taxon>Heunggongvirae</taxon>
        <taxon>Uroviricota</taxon>
        <taxon>Caudoviricetes</taxon>
    </lineage>
</organism>
<dbReference type="GO" id="GO:0001897">
    <property type="term" value="P:symbiont-mediated cytolysis of host cell"/>
    <property type="evidence" value="ECO:0007669"/>
    <property type="project" value="UniProtKB-ARBA"/>
</dbReference>
<dbReference type="InterPro" id="IPR038765">
    <property type="entry name" value="Papain-like_cys_pep_sf"/>
</dbReference>
<accession>A0A8S5THC8</accession>
<proteinExistence type="predicted"/>
<name>A0A8S5THC8_9CAUD</name>